<reference evidence="1 2" key="1">
    <citation type="submission" date="2015-09" db="EMBL/GenBank/DDBJ databases">
        <title>A metagenomics-based metabolic model of nitrate-dependent anaerobic oxidation of methane by Methanoperedens-like archaea.</title>
        <authorList>
            <person name="Arshad A."/>
            <person name="Speth D.R."/>
            <person name="De Graaf R.M."/>
            <person name="Op Den Camp H.J."/>
            <person name="Jetten M.S."/>
            <person name="Welte C.U."/>
        </authorList>
    </citation>
    <scope>NUCLEOTIDE SEQUENCE [LARGE SCALE GENOMIC DNA]</scope>
</reference>
<comment type="caution">
    <text evidence="1">The sequence shown here is derived from an EMBL/GenBank/DDBJ whole genome shotgun (WGS) entry which is preliminary data.</text>
</comment>
<evidence type="ECO:0000313" key="2">
    <source>
        <dbReference type="Proteomes" id="UP000050360"/>
    </source>
</evidence>
<evidence type="ECO:0000313" key="1">
    <source>
        <dbReference type="EMBL" id="KPQ41689.1"/>
    </source>
</evidence>
<organism evidence="1 2">
    <name type="scientific">Candidatus Methanoperedens nitratireducens</name>
    <dbReference type="NCBI Taxonomy" id="1392998"/>
    <lineage>
        <taxon>Archaea</taxon>
        <taxon>Methanobacteriati</taxon>
        <taxon>Methanobacteriota</taxon>
        <taxon>Stenosarchaea group</taxon>
        <taxon>Methanomicrobia</taxon>
        <taxon>Methanosarcinales</taxon>
        <taxon>ANME-2 cluster</taxon>
        <taxon>Candidatus Methanoperedentaceae</taxon>
        <taxon>Candidatus Methanoperedens</taxon>
    </lineage>
</organism>
<accession>A0A0P8AC92</accession>
<dbReference type="EMBL" id="LKCM01000313">
    <property type="protein sequence ID" value="KPQ41689.1"/>
    <property type="molecule type" value="Genomic_DNA"/>
</dbReference>
<dbReference type="SUPFAM" id="SSF46785">
    <property type="entry name" value="Winged helix' DNA-binding domain"/>
    <property type="match status" value="1"/>
</dbReference>
<evidence type="ECO:0008006" key="3">
    <source>
        <dbReference type="Google" id="ProtNLM"/>
    </source>
</evidence>
<protein>
    <recommendedName>
        <fullName evidence="3">ArnR1-like winged helix-turn-helix domain-containing protein</fullName>
    </recommendedName>
</protein>
<dbReference type="Proteomes" id="UP000050360">
    <property type="component" value="Unassembled WGS sequence"/>
</dbReference>
<dbReference type="Gene3D" id="1.10.10.10">
    <property type="entry name" value="Winged helix-like DNA-binding domain superfamily/Winged helix DNA-binding domain"/>
    <property type="match status" value="1"/>
</dbReference>
<dbReference type="InterPro" id="IPR036390">
    <property type="entry name" value="WH_DNA-bd_sf"/>
</dbReference>
<name>A0A0P8AC92_9EURY</name>
<sequence length="97" mass="11420">MNYMDLTNDERKVLELLGKLHVSQNKNINEATIRKKLPSKYHGNLHETIKNLHKKGLLRYYRSQNYCLTDEGKKIAESLAIELFKKTYGDLRILLIM</sequence>
<gene>
    <name evidence="1" type="ORF">MPEBLZ_03777</name>
</gene>
<dbReference type="AlphaFoldDB" id="A0A0P8AC92"/>
<dbReference type="InterPro" id="IPR036388">
    <property type="entry name" value="WH-like_DNA-bd_sf"/>
</dbReference>
<proteinExistence type="predicted"/>